<evidence type="ECO:0000256" key="6">
    <source>
        <dbReference type="ARBA" id="ARBA00023002"/>
    </source>
</evidence>
<dbReference type="PANTHER" id="PTHR10632:SF2">
    <property type="entry name" value="SULFIDE:QUINONE OXIDOREDUCTASE, MITOCHONDRIAL"/>
    <property type="match status" value="1"/>
</dbReference>
<evidence type="ECO:0000256" key="5">
    <source>
        <dbReference type="ARBA" id="ARBA00022946"/>
    </source>
</evidence>
<protein>
    <submittedName>
        <fullName evidence="8">Pyridine nucleotide-disulfide oxidoreductase</fullName>
    </submittedName>
</protein>
<name>A0A2S0K1R4_LYSSH</name>
<proteinExistence type="predicted"/>
<evidence type="ECO:0000259" key="7">
    <source>
        <dbReference type="Pfam" id="PF07992"/>
    </source>
</evidence>
<evidence type="ECO:0000256" key="2">
    <source>
        <dbReference type="ARBA" id="ARBA00022630"/>
    </source>
</evidence>
<dbReference type="GO" id="GO:0048038">
    <property type="term" value="F:quinone binding"/>
    <property type="evidence" value="ECO:0007669"/>
    <property type="project" value="UniProtKB-KW"/>
</dbReference>
<dbReference type="InterPro" id="IPR023753">
    <property type="entry name" value="FAD/NAD-binding_dom"/>
</dbReference>
<dbReference type="SUPFAM" id="SSF51905">
    <property type="entry name" value="FAD/NAD(P)-binding domain"/>
    <property type="match status" value="2"/>
</dbReference>
<keyword evidence="2" id="KW-0285">Flavoprotein</keyword>
<dbReference type="Pfam" id="PF07992">
    <property type="entry name" value="Pyr_redox_2"/>
    <property type="match status" value="1"/>
</dbReference>
<accession>A0A2S0K1R4</accession>
<evidence type="ECO:0000256" key="3">
    <source>
        <dbReference type="ARBA" id="ARBA00022719"/>
    </source>
</evidence>
<dbReference type="GO" id="GO:0070224">
    <property type="term" value="F:sulfide:quinone oxidoreductase activity"/>
    <property type="evidence" value="ECO:0007669"/>
    <property type="project" value="TreeGrafter"/>
</dbReference>
<keyword evidence="5" id="KW-0809">Transit peptide</keyword>
<dbReference type="GO" id="GO:0070221">
    <property type="term" value="P:sulfide oxidation, using sulfide:quinone oxidoreductase"/>
    <property type="evidence" value="ECO:0007669"/>
    <property type="project" value="TreeGrafter"/>
</dbReference>
<evidence type="ECO:0000256" key="4">
    <source>
        <dbReference type="ARBA" id="ARBA00022827"/>
    </source>
</evidence>
<evidence type="ECO:0000313" key="8">
    <source>
        <dbReference type="EMBL" id="AVK97268.1"/>
    </source>
</evidence>
<sequence length="404" mass="45165">MQKEGRSMKNSFKIVIVGGGTAGISVAARLLRKSPSLNHEVAIIDPASKHYYQPLWTLVGGGAAKKEDSERSMESLIPEGAVWIQQPVLEFKPEQNEVILGDQTSISYDYLVVAAGIEINWGAIKGLKEALGTKSVCSNYSFEHVDYTWETIRNLKSGTALFTHPNSPVKCGGAPQKIMHLAEDYFRKTGVRQNMQVVFGSANPAIFDVLKYREALEKVVERKQIDARFRRNLIEIKADEKIAIFENLDTGAKEQLKYDMIHVTPYMNAPKFIANSPLADDNGWVDVDMYTLQHKKYANVFGIGDCANLPTSKTGAAIRKQAPVVAENVVACMRNQTMDNTYNGYSSCPIVTGYNKLILAEFDYKKEPAESMPFNQAVERASMYMMKKDLLPIMYWDGMLKGTM</sequence>
<evidence type="ECO:0000256" key="1">
    <source>
        <dbReference type="ARBA" id="ARBA00001974"/>
    </source>
</evidence>
<dbReference type="Proteomes" id="UP000238825">
    <property type="component" value="Chromosome"/>
</dbReference>
<dbReference type="GO" id="GO:0071949">
    <property type="term" value="F:FAD binding"/>
    <property type="evidence" value="ECO:0007669"/>
    <property type="project" value="TreeGrafter"/>
</dbReference>
<keyword evidence="6" id="KW-0560">Oxidoreductase</keyword>
<dbReference type="InterPro" id="IPR036188">
    <property type="entry name" value="FAD/NAD-bd_sf"/>
</dbReference>
<comment type="cofactor">
    <cofactor evidence="1">
        <name>FAD</name>
        <dbReference type="ChEBI" id="CHEBI:57692"/>
    </cofactor>
</comment>
<dbReference type="Gene3D" id="3.50.50.60">
    <property type="entry name" value="FAD/NAD(P)-binding domain"/>
    <property type="match status" value="2"/>
</dbReference>
<evidence type="ECO:0000313" key="9">
    <source>
        <dbReference type="Proteomes" id="UP000238825"/>
    </source>
</evidence>
<feature type="domain" description="FAD/NAD(P)-binding" evidence="7">
    <location>
        <begin position="12"/>
        <end position="135"/>
    </location>
</feature>
<gene>
    <name evidence="8" type="ORF">LS41612_13860</name>
</gene>
<reference evidence="8 9" key="1">
    <citation type="submission" date="2017-03" db="EMBL/GenBank/DDBJ databases">
        <title>The whole genome sequencing and assembly of Lysinibacillus sphaericus DSM 28T strain.</title>
        <authorList>
            <person name="Lee Y.-J."/>
            <person name="Yi H."/>
            <person name="Bahn Y.-S."/>
            <person name="Kim J.F."/>
            <person name="Lee D.-W."/>
        </authorList>
    </citation>
    <scope>NUCLEOTIDE SEQUENCE [LARGE SCALE GENOMIC DNA]</scope>
    <source>
        <strain evidence="8 9">DSM 28</strain>
    </source>
</reference>
<dbReference type="EMBL" id="CP019980">
    <property type="protein sequence ID" value="AVK97268.1"/>
    <property type="molecule type" value="Genomic_DNA"/>
</dbReference>
<keyword evidence="3" id="KW-0874">Quinone</keyword>
<dbReference type="FunFam" id="3.50.50.60:FF:000034">
    <property type="entry name" value="sulfide:quinone oxidoreductase, mitochondrial"/>
    <property type="match status" value="1"/>
</dbReference>
<organism evidence="8 9">
    <name type="scientific">Lysinibacillus sphaericus</name>
    <name type="common">Bacillus sphaericus</name>
    <dbReference type="NCBI Taxonomy" id="1421"/>
    <lineage>
        <taxon>Bacteria</taxon>
        <taxon>Bacillati</taxon>
        <taxon>Bacillota</taxon>
        <taxon>Bacilli</taxon>
        <taxon>Bacillales</taxon>
        <taxon>Bacillaceae</taxon>
        <taxon>Lysinibacillus</taxon>
    </lineage>
</organism>
<dbReference type="AlphaFoldDB" id="A0A2S0K1R4"/>
<keyword evidence="4" id="KW-0274">FAD</keyword>
<dbReference type="PANTHER" id="PTHR10632">
    <property type="entry name" value="SULFIDE:QUINONE OXIDOREDUCTASE"/>
    <property type="match status" value="1"/>
</dbReference>
<dbReference type="InterPro" id="IPR015904">
    <property type="entry name" value="Sulphide_quinone_reductase"/>
</dbReference>